<reference evidence="2 3" key="1">
    <citation type="submission" date="2019-10" db="EMBL/GenBank/DDBJ databases">
        <authorList>
            <person name="Karimi E."/>
        </authorList>
    </citation>
    <scope>NUCLEOTIDE SEQUENCE [LARGE SCALE GENOMIC DNA]</scope>
    <source>
        <strain evidence="2">Exiguobacterium sp. 9Y</strain>
    </source>
</reference>
<gene>
    <name evidence="2" type="ORF">EXIGUO9Y_330006</name>
</gene>
<dbReference type="GO" id="GO:0016779">
    <property type="term" value="F:nucleotidyltransferase activity"/>
    <property type="evidence" value="ECO:0007669"/>
    <property type="project" value="InterPro"/>
</dbReference>
<evidence type="ECO:0000313" key="2">
    <source>
        <dbReference type="EMBL" id="VWX37582.1"/>
    </source>
</evidence>
<dbReference type="SUPFAM" id="SSF81301">
    <property type="entry name" value="Nucleotidyltransferase"/>
    <property type="match status" value="1"/>
</dbReference>
<dbReference type="CDD" id="cd05403">
    <property type="entry name" value="NT_KNTase_like"/>
    <property type="match status" value="1"/>
</dbReference>
<dbReference type="RefSeq" id="WP_159173574.1">
    <property type="nucleotide sequence ID" value="NZ_LR732312.1"/>
</dbReference>
<evidence type="ECO:0000313" key="3">
    <source>
        <dbReference type="Proteomes" id="UP000439752"/>
    </source>
</evidence>
<evidence type="ECO:0000259" key="1">
    <source>
        <dbReference type="Pfam" id="PF01909"/>
    </source>
</evidence>
<dbReference type="InterPro" id="IPR002934">
    <property type="entry name" value="Polymerase_NTP_transf_dom"/>
</dbReference>
<organism evidence="2 3">
    <name type="scientific">Exiguobacterium oxidotolerans</name>
    <dbReference type="NCBI Taxonomy" id="223958"/>
    <lineage>
        <taxon>Bacteria</taxon>
        <taxon>Bacillati</taxon>
        <taxon>Bacillota</taxon>
        <taxon>Bacilli</taxon>
        <taxon>Bacillales</taxon>
        <taxon>Bacillales Family XII. Incertae Sedis</taxon>
        <taxon>Exiguobacterium</taxon>
    </lineage>
</organism>
<accession>A0A653IF41</accession>
<dbReference type="Pfam" id="PF01909">
    <property type="entry name" value="NTP_transf_2"/>
    <property type="match status" value="1"/>
</dbReference>
<keyword evidence="3" id="KW-1185">Reference proteome</keyword>
<sequence>MNTEILTLTNELVSDRFPKSLAAMIAGSHVRGRATATSDIDLIVLMPTGARTYRESFLYEGYPVEAFIYTEATIADFFEADRARRRPSLQRMVTEAVPVRVHPLVDQLKAEAARQLLAGPTPWTVEQLNQNRYFLTDLLDDFIGVEDRTEGLAIATRLFDQSASFHLTASGRWLGQGKWLPRELTALSQADADRFSDAFDRYFRFDEKQAVISLIETWLMQHGGRHFDGFSIGK</sequence>
<protein>
    <recommendedName>
        <fullName evidence="1">Polymerase nucleotidyl transferase domain-containing protein</fullName>
    </recommendedName>
</protein>
<dbReference type="Proteomes" id="UP000439752">
    <property type="component" value="Unassembled WGS sequence"/>
</dbReference>
<dbReference type="Gene3D" id="3.30.460.10">
    <property type="entry name" value="Beta Polymerase, domain 2"/>
    <property type="match status" value="1"/>
</dbReference>
<feature type="domain" description="Polymerase nucleotidyl transferase" evidence="1">
    <location>
        <begin position="12"/>
        <end position="51"/>
    </location>
</feature>
<dbReference type="AlphaFoldDB" id="A0A653IF41"/>
<proteinExistence type="predicted"/>
<dbReference type="EMBL" id="CABWKQ010000027">
    <property type="protein sequence ID" value="VWX37582.1"/>
    <property type="molecule type" value="Genomic_DNA"/>
</dbReference>
<name>A0A653IF41_9BACL</name>
<dbReference type="InterPro" id="IPR043519">
    <property type="entry name" value="NT_sf"/>
</dbReference>